<evidence type="ECO:0000313" key="2">
    <source>
        <dbReference type="Proteomes" id="UP000032142"/>
    </source>
</evidence>
<evidence type="ECO:0000313" key="1">
    <source>
        <dbReference type="EMBL" id="KHG03897.1"/>
    </source>
</evidence>
<accession>A0A0B0MU65</accession>
<organism evidence="1 2">
    <name type="scientific">Gossypium arboreum</name>
    <name type="common">Tree cotton</name>
    <name type="synonym">Gossypium nanking</name>
    <dbReference type="NCBI Taxonomy" id="29729"/>
    <lineage>
        <taxon>Eukaryota</taxon>
        <taxon>Viridiplantae</taxon>
        <taxon>Streptophyta</taxon>
        <taxon>Embryophyta</taxon>
        <taxon>Tracheophyta</taxon>
        <taxon>Spermatophyta</taxon>
        <taxon>Magnoliopsida</taxon>
        <taxon>eudicotyledons</taxon>
        <taxon>Gunneridae</taxon>
        <taxon>Pentapetalae</taxon>
        <taxon>rosids</taxon>
        <taxon>malvids</taxon>
        <taxon>Malvales</taxon>
        <taxon>Malvaceae</taxon>
        <taxon>Malvoideae</taxon>
        <taxon>Gossypium</taxon>
    </lineage>
</organism>
<dbReference type="AlphaFoldDB" id="A0A0B0MU65"/>
<keyword evidence="2" id="KW-1185">Reference proteome</keyword>
<dbReference type="EMBL" id="JRRC01396535">
    <property type="protein sequence ID" value="KHG03897.1"/>
    <property type="molecule type" value="Genomic_DNA"/>
</dbReference>
<name>A0A0B0MU65_GOSAR</name>
<comment type="caution">
    <text evidence="1">The sequence shown here is derived from an EMBL/GenBank/DDBJ whole genome shotgun (WGS) entry which is preliminary data.</text>
</comment>
<proteinExistence type="predicted"/>
<dbReference type="Proteomes" id="UP000032142">
    <property type="component" value="Unassembled WGS sequence"/>
</dbReference>
<protein>
    <submittedName>
        <fullName evidence="1">Uncharacterized protein</fullName>
    </submittedName>
</protein>
<reference evidence="2" key="1">
    <citation type="submission" date="2014-09" db="EMBL/GenBank/DDBJ databases">
        <authorList>
            <person name="Mudge J."/>
            <person name="Ramaraj T."/>
            <person name="Lindquist I.E."/>
            <person name="Bharti A.K."/>
            <person name="Sundararajan A."/>
            <person name="Cameron C.T."/>
            <person name="Woodward J.E."/>
            <person name="May G.D."/>
            <person name="Brubaker C."/>
            <person name="Broadhvest J."/>
            <person name="Wilkins T.A."/>
        </authorList>
    </citation>
    <scope>NUCLEOTIDE SEQUENCE</scope>
    <source>
        <strain evidence="2">cv. AKA8401</strain>
    </source>
</reference>
<sequence>MVFASTYEIPCKTLSGTWHWHRMVIAYKTISGIWRWHLII</sequence>
<gene>
    <name evidence="1" type="ORF">F383_27001</name>
</gene>